<proteinExistence type="predicted"/>
<evidence type="ECO:0000256" key="1">
    <source>
        <dbReference type="SAM" id="MobiDB-lite"/>
    </source>
</evidence>
<dbReference type="RefSeq" id="WP_141847414.1">
    <property type="nucleotide sequence ID" value="NZ_BAAAPR010000002.1"/>
</dbReference>
<name>A0A542DY35_9MICO</name>
<feature type="transmembrane region" description="Helical" evidence="2">
    <location>
        <begin position="28"/>
        <end position="47"/>
    </location>
</feature>
<dbReference type="EMBL" id="VFMN01000001">
    <property type="protein sequence ID" value="TQJ08011.1"/>
    <property type="molecule type" value="Genomic_DNA"/>
</dbReference>
<dbReference type="Pfam" id="PF03703">
    <property type="entry name" value="bPH_2"/>
    <property type="match status" value="1"/>
</dbReference>
<dbReference type="InterPro" id="IPR005182">
    <property type="entry name" value="YdbS-like_PH"/>
</dbReference>
<sequence>MARAPRYERYLVRGERVVLAIHLHWVKVAKDVGIGVGLLVLAVWVDIVTAPDLDVVRNVVWVVALAGVLRTAWILFEWRHDWFVATNKRLLLTTGFVGQRTPMMPMNRVTDMSYERSVVGLALGYGHFVLESAGQEQALRDINYIPHPDETYRAIVTEIFGADVPADEAGPDDVDEADDGYDGDDDGPRGPRARGRDDDPMAPRGPLTPGPGWVPQGSSPVVDYGAAGDHSRAIRIPRPRRPVRRGRDDAPGDEGEPLYLSEDLRTRRARTGPIAVGTGRDLDPEPDEADVAAGDDATSYGQGEDDELLWESFEEWGRDRRDG</sequence>
<gene>
    <name evidence="4" type="ORF">FB458_1089</name>
</gene>
<dbReference type="Proteomes" id="UP000317893">
    <property type="component" value="Unassembled WGS sequence"/>
</dbReference>
<feature type="compositionally biased region" description="Basic and acidic residues" evidence="1">
    <location>
        <begin position="186"/>
        <end position="201"/>
    </location>
</feature>
<feature type="compositionally biased region" description="Basic residues" evidence="1">
    <location>
        <begin position="233"/>
        <end position="244"/>
    </location>
</feature>
<keyword evidence="2" id="KW-0812">Transmembrane</keyword>
<keyword evidence="2" id="KW-0472">Membrane</keyword>
<keyword evidence="2" id="KW-1133">Transmembrane helix</keyword>
<evidence type="ECO:0000256" key="2">
    <source>
        <dbReference type="SAM" id="Phobius"/>
    </source>
</evidence>
<evidence type="ECO:0000313" key="4">
    <source>
        <dbReference type="EMBL" id="TQJ08011.1"/>
    </source>
</evidence>
<feature type="transmembrane region" description="Helical" evidence="2">
    <location>
        <begin position="59"/>
        <end position="78"/>
    </location>
</feature>
<feature type="region of interest" description="Disordered" evidence="1">
    <location>
        <begin position="164"/>
        <end position="307"/>
    </location>
</feature>
<feature type="compositionally biased region" description="Acidic residues" evidence="1">
    <location>
        <begin position="165"/>
        <end position="185"/>
    </location>
</feature>
<evidence type="ECO:0000259" key="3">
    <source>
        <dbReference type="Pfam" id="PF03703"/>
    </source>
</evidence>
<dbReference type="PANTHER" id="PTHR37938:SF1">
    <property type="entry name" value="BLL0215 PROTEIN"/>
    <property type="match status" value="1"/>
</dbReference>
<comment type="caution">
    <text evidence="4">The sequence shown here is derived from an EMBL/GenBank/DDBJ whole genome shotgun (WGS) entry which is preliminary data.</text>
</comment>
<dbReference type="AlphaFoldDB" id="A0A542DY35"/>
<protein>
    <submittedName>
        <fullName evidence="4">PH (Pleckstrin Homology) domain-containing protein</fullName>
    </submittedName>
</protein>
<organism evidence="4 5">
    <name type="scientific">Lapillicoccus jejuensis</name>
    <dbReference type="NCBI Taxonomy" id="402171"/>
    <lineage>
        <taxon>Bacteria</taxon>
        <taxon>Bacillati</taxon>
        <taxon>Actinomycetota</taxon>
        <taxon>Actinomycetes</taxon>
        <taxon>Micrococcales</taxon>
        <taxon>Intrasporangiaceae</taxon>
        <taxon>Lapillicoccus</taxon>
    </lineage>
</organism>
<dbReference type="OrthoDB" id="3354538at2"/>
<feature type="domain" description="YdbS-like PH" evidence="3">
    <location>
        <begin position="78"/>
        <end position="149"/>
    </location>
</feature>
<accession>A0A542DY35</accession>
<dbReference type="PANTHER" id="PTHR37938">
    <property type="entry name" value="BLL0215 PROTEIN"/>
    <property type="match status" value="1"/>
</dbReference>
<keyword evidence="5" id="KW-1185">Reference proteome</keyword>
<reference evidence="4 5" key="1">
    <citation type="submission" date="2019-06" db="EMBL/GenBank/DDBJ databases">
        <title>Sequencing the genomes of 1000 actinobacteria strains.</title>
        <authorList>
            <person name="Klenk H.-P."/>
        </authorList>
    </citation>
    <scope>NUCLEOTIDE SEQUENCE [LARGE SCALE GENOMIC DNA]</scope>
    <source>
        <strain evidence="4 5">DSM 18607</strain>
    </source>
</reference>
<evidence type="ECO:0000313" key="5">
    <source>
        <dbReference type="Proteomes" id="UP000317893"/>
    </source>
</evidence>